<reference evidence="1" key="1">
    <citation type="submission" date="2014-09" db="EMBL/GenBank/DDBJ databases">
        <authorList>
            <person name="Magalhaes I.L.F."/>
            <person name="Oliveira U."/>
            <person name="Santos F.R."/>
            <person name="Vidigal T.H.D.A."/>
            <person name="Brescovit A.D."/>
            <person name="Santos A.J."/>
        </authorList>
    </citation>
    <scope>NUCLEOTIDE SEQUENCE</scope>
    <source>
        <tissue evidence="1">Shoot tissue taken approximately 20 cm above the soil surface</tissue>
    </source>
</reference>
<organism evidence="1">
    <name type="scientific">Arundo donax</name>
    <name type="common">Giant reed</name>
    <name type="synonym">Donax arundinaceus</name>
    <dbReference type="NCBI Taxonomy" id="35708"/>
    <lineage>
        <taxon>Eukaryota</taxon>
        <taxon>Viridiplantae</taxon>
        <taxon>Streptophyta</taxon>
        <taxon>Embryophyta</taxon>
        <taxon>Tracheophyta</taxon>
        <taxon>Spermatophyta</taxon>
        <taxon>Magnoliopsida</taxon>
        <taxon>Liliopsida</taxon>
        <taxon>Poales</taxon>
        <taxon>Poaceae</taxon>
        <taxon>PACMAD clade</taxon>
        <taxon>Arundinoideae</taxon>
        <taxon>Arundineae</taxon>
        <taxon>Arundo</taxon>
    </lineage>
</organism>
<protein>
    <submittedName>
        <fullName evidence="1">Uncharacterized protein</fullName>
    </submittedName>
</protein>
<dbReference type="AlphaFoldDB" id="A0A0A9HHV1"/>
<reference evidence="1" key="2">
    <citation type="journal article" date="2015" name="Data Brief">
        <title>Shoot transcriptome of the giant reed, Arundo donax.</title>
        <authorList>
            <person name="Barrero R.A."/>
            <person name="Guerrero F.D."/>
            <person name="Moolhuijzen P."/>
            <person name="Goolsby J.A."/>
            <person name="Tidwell J."/>
            <person name="Bellgard S.E."/>
            <person name="Bellgard M.I."/>
        </authorList>
    </citation>
    <scope>NUCLEOTIDE SEQUENCE</scope>
    <source>
        <tissue evidence="1">Shoot tissue taken approximately 20 cm above the soil surface</tissue>
    </source>
</reference>
<accession>A0A0A9HHV1</accession>
<name>A0A0A9HHV1_ARUDO</name>
<dbReference type="EMBL" id="GBRH01161564">
    <property type="protein sequence ID" value="JAE36332.1"/>
    <property type="molecule type" value="Transcribed_RNA"/>
</dbReference>
<sequence>MMKTILSGILASRSLSIIIIENDRAS</sequence>
<evidence type="ECO:0000313" key="1">
    <source>
        <dbReference type="EMBL" id="JAE36332.1"/>
    </source>
</evidence>
<proteinExistence type="predicted"/>